<dbReference type="PANTHER" id="PTHR13601:SF2">
    <property type="entry name" value="GAMETOGENETIN-BINDING PROTEIN 2"/>
    <property type="match status" value="1"/>
</dbReference>
<protein>
    <submittedName>
        <fullName evidence="2">Putative gametoproteintin-binding protein 2</fullName>
    </submittedName>
</protein>
<dbReference type="AlphaFoldDB" id="A0A0P4VQK7"/>
<dbReference type="GO" id="GO:0005737">
    <property type="term" value="C:cytoplasm"/>
    <property type="evidence" value="ECO:0007669"/>
    <property type="project" value="TreeGrafter"/>
</dbReference>
<proteinExistence type="evidence at transcript level"/>
<accession>A0A0P4VQK7</accession>
<name>A0A0P4VQK7_9HEMI</name>
<evidence type="ECO:0000256" key="1">
    <source>
        <dbReference type="SAM" id="Coils"/>
    </source>
</evidence>
<dbReference type="EMBL" id="GDKW01001298">
    <property type="protein sequence ID" value="JAI55297.1"/>
    <property type="molecule type" value="mRNA"/>
</dbReference>
<evidence type="ECO:0000313" key="2">
    <source>
        <dbReference type="EMBL" id="JAI55297.1"/>
    </source>
</evidence>
<dbReference type="PANTHER" id="PTHR13601">
    <property type="entry name" value="GAMETOGENETIN-BINDING PROTEIN 2"/>
    <property type="match status" value="1"/>
</dbReference>
<keyword evidence="1" id="KW-0175">Coiled coil</keyword>
<dbReference type="GO" id="GO:0005634">
    <property type="term" value="C:nucleus"/>
    <property type="evidence" value="ECO:0007669"/>
    <property type="project" value="TreeGrafter"/>
</dbReference>
<organism evidence="2">
    <name type="scientific">Rhodnius neglectus</name>
    <dbReference type="NCBI Taxonomy" id="72488"/>
    <lineage>
        <taxon>Eukaryota</taxon>
        <taxon>Metazoa</taxon>
        <taxon>Ecdysozoa</taxon>
        <taxon>Arthropoda</taxon>
        <taxon>Hexapoda</taxon>
        <taxon>Insecta</taxon>
        <taxon>Pterygota</taxon>
        <taxon>Neoptera</taxon>
        <taxon>Paraneoptera</taxon>
        <taxon>Hemiptera</taxon>
        <taxon>Heteroptera</taxon>
        <taxon>Panheteroptera</taxon>
        <taxon>Cimicomorpha</taxon>
        <taxon>Reduviidae</taxon>
        <taxon>Triatominae</taxon>
        <taxon>Rhodnius</taxon>
    </lineage>
</organism>
<dbReference type="InterPro" id="IPR026073">
    <property type="entry name" value="GGNBP2"/>
</dbReference>
<sequence length="582" mass="67159">MAKLVEVYRSEKQKLTKRQLPLVVDDNLTMVMDINGMGLICGHPSVRGKEMDKFADMFNTLTHAELRDAFEVECKDFFSALSQTVPCVGCRRSVERLYEQLRKTGYPAMEPLVIKPYGNLTIKEDHFEGPRLLCALIHGHSTRLNQLVENLLRSRRSRRCVLHSLDYQKVRTPWKEIWDIMRPQCREEVLLIDARSLMITLECYLQKHRFCADCRTKVLRAYWLLVEEPEPTREKGYIPALYAGIKRCLPEKHIHLPSNTDYVSALVARVQPDIMGSGGERHAKTLEIAQGEVITCLGLCVYERLQRIHMRLKEEETVCQVLVAVAIDALNRKFQIAVDMKRGMTELELLYKQFTKEELVKRQRKEQKKLKRKKRKERKAEECRAEVTNVAEDADKSDIYYENCELKNTRVRKCSVDLMLTEEDVKNNLVNGDSSEVYFSCIVTKENMQKKPGDCLCEYSHDHDCGYSSGNNNASTSSSTPEGSEVACCDEFCNEGVCKSISNLQPSDQQAQQKSRFILSLEQMLEDSTSSDEEGYIPLEDVKEFQSRVNIAQKREELRQTLRMRFQQLCVSHKPDSFTTSK</sequence>
<reference evidence="2" key="1">
    <citation type="journal article" date="2016" name="PLoS Negl. Trop. Dis.">
        <title>A Deep Insight into the Sialome of Rhodnius neglectus, a Vector of Chagas Disease.</title>
        <authorList>
            <person name="Santiago P.B."/>
            <person name="Assumpcao T.C."/>
            <person name="Araujo C.N."/>
            <person name="Bastos I.M."/>
            <person name="Neves D."/>
            <person name="Silva I.G."/>
            <person name="Charneau S."/>
            <person name="Queiroz R.M."/>
            <person name="Raiol T."/>
            <person name="Oliveira J.V."/>
            <person name="Sousa M.V."/>
            <person name="Calvo E."/>
            <person name="Ribeiro J.M."/>
            <person name="Santana J.M."/>
        </authorList>
    </citation>
    <scope>NUCLEOTIDE SEQUENCE</scope>
    <source>
        <tissue evidence="2">Salivary glands</tissue>
    </source>
</reference>
<feature type="coiled-coil region" evidence="1">
    <location>
        <begin position="356"/>
        <end position="393"/>
    </location>
</feature>